<dbReference type="EMBL" id="CM010716">
    <property type="protein sequence ID" value="RZC49549.1"/>
    <property type="molecule type" value="Genomic_DNA"/>
</dbReference>
<dbReference type="Proteomes" id="UP000316621">
    <property type="component" value="Chromosome 2"/>
</dbReference>
<dbReference type="AlphaFoldDB" id="A0A4Y7IPX4"/>
<feature type="chain" id="PRO_5021266153" evidence="2">
    <location>
        <begin position="24"/>
        <end position="131"/>
    </location>
</feature>
<dbReference type="OrthoDB" id="625265at2759"/>
<evidence type="ECO:0000313" key="4">
    <source>
        <dbReference type="Proteomes" id="UP000316621"/>
    </source>
</evidence>
<comment type="similarity">
    <text evidence="1">Belongs to the GASA family.</text>
</comment>
<gene>
    <name evidence="3" type="ORF">C5167_017965</name>
</gene>
<evidence type="ECO:0000256" key="1">
    <source>
        <dbReference type="ARBA" id="ARBA00010582"/>
    </source>
</evidence>
<keyword evidence="2" id="KW-0732">Signal</keyword>
<dbReference type="Gramene" id="RZC49549">
    <property type="protein sequence ID" value="RZC49549"/>
    <property type="gene ID" value="C5167_017965"/>
</dbReference>
<dbReference type="PANTHER" id="PTHR23201">
    <property type="entry name" value="EXTENSIN, PROLINE-RICH PROTEIN"/>
    <property type="match status" value="1"/>
</dbReference>
<keyword evidence="4" id="KW-1185">Reference proteome</keyword>
<evidence type="ECO:0000313" key="3">
    <source>
        <dbReference type="EMBL" id="RZC49549.1"/>
    </source>
</evidence>
<protein>
    <submittedName>
        <fullName evidence="3">Uncharacterized protein</fullName>
    </submittedName>
</protein>
<dbReference type="Pfam" id="PF02704">
    <property type="entry name" value="GASA"/>
    <property type="match status" value="1"/>
</dbReference>
<reference evidence="3 4" key="1">
    <citation type="journal article" date="2018" name="Science">
        <title>The opium poppy genome and morphinan production.</title>
        <authorList>
            <person name="Guo L."/>
            <person name="Winzer T."/>
            <person name="Yang X."/>
            <person name="Li Y."/>
            <person name="Ning Z."/>
            <person name="He Z."/>
            <person name="Teodor R."/>
            <person name="Lu Y."/>
            <person name="Bowser T.A."/>
            <person name="Graham I.A."/>
            <person name="Ye K."/>
        </authorList>
    </citation>
    <scope>NUCLEOTIDE SEQUENCE [LARGE SCALE GENOMIC DNA]</scope>
    <source>
        <strain evidence="4">cv. HN1</strain>
        <tissue evidence="3">Leaves</tissue>
    </source>
</reference>
<evidence type="ECO:0000256" key="2">
    <source>
        <dbReference type="SAM" id="SignalP"/>
    </source>
</evidence>
<dbReference type="OMA" id="INCGYAC"/>
<sequence length="131" mass="14840">MHTMKLLSSILLIFLFLQVFADASFLEPLSSDSVDNVKETGDIADSHKTHHHKKNHHHHKKIHHYHKQPKINCKFACSKRCMKSSRKNVCSRACGTCCERCHCVPPGTYGNTKVCPCYAKLKTHGNKAKCP</sequence>
<dbReference type="PANTHER" id="PTHR23201:SF20">
    <property type="entry name" value="GIBBERELLIN-REGULATED PROTEIN 9-LIKE"/>
    <property type="match status" value="1"/>
</dbReference>
<proteinExistence type="inferred from homology"/>
<accession>A0A4Y7IPX4</accession>
<name>A0A4Y7IPX4_PAPSO</name>
<organism evidence="3 4">
    <name type="scientific">Papaver somniferum</name>
    <name type="common">Opium poppy</name>
    <dbReference type="NCBI Taxonomy" id="3469"/>
    <lineage>
        <taxon>Eukaryota</taxon>
        <taxon>Viridiplantae</taxon>
        <taxon>Streptophyta</taxon>
        <taxon>Embryophyta</taxon>
        <taxon>Tracheophyta</taxon>
        <taxon>Spermatophyta</taxon>
        <taxon>Magnoliopsida</taxon>
        <taxon>Ranunculales</taxon>
        <taxon>Papaveraceae</taxon>
        <taxon>Papaveroideae</taxon>
        <taxon>Papaver</taxon>
    </lineage>
</organism>
<dbReference type="InterPro" id="IPR003854">
    <property type="entry name" value="GASA"/>
</dbReference>
<feature type="signal peptide" evidence="2">
    <location>
        <begin position="1"/>
        <end position="23"/>
    </location>
</feature>